<dbReference type="Proteomes" id="UP000064912">
    <property type="component" value="Chromosome"/>
</dbReference>
<organism evidence="2 3">
    <name type="scientific">Rhodovulum sulfidophilum</name>
    <name type="common">Rhodobacter sulfidophilus</name>
    <dbReference type="NCBI Taxonomy" id="35806"/>
    <lineage>
        <taxon>Bacteria</taxon>
        <taxon>Pseudomonadati</taxon>
        <taxon>Pseudomonadota</taxon>
        <taxon>Alphaproteobacteria</taxon>
        <taxon>Rhodobacterales</taxon>
        <taxon>Paracoccaceae</taxon>
        <taxon>Rhodovulum</taxon>
    </lineage>
</organism>
<dbReference type="InterPro" id="IPR029044">
    <property type="entry name" value="Nucleotide-diphossugar_trans"/>
</dbReference>
<dbReference type="eggNOG" id="COG0438">
    <property type="taxonomic scope" value="Bacteria"/>
</dbReference>
<dbReference type="EMBL" id="AP014800">
    <property type="protein sequence ID" value="BAQ67309.1"/>
    <property type="molecule type" value="Genomic_DNA"/>
</dbReference>
<dbReference type="Gene3D" id="3.90.550.10">
    <property type="entry name" value="Spore Coat Polysaccharide Biosynthesis Protein SpsA, Chain A"/>
    <property type="match status" value="1"/>
</dbReference>
<dbReference type="AlphaFoldDB" id="A0A0D6AY03"/>
<dbReference type="eggNOG" id="COG2226">
    <property type="taxonomic scope" value="Bacteria"/>
</dbReference>
<accession>A0A0D6AY03</accession>
<reference evidence="2 3" key="1">
    <citation type="submission" date="2015-02" db="EMBL/GenBank/DDBJ databases">
        <title>Genome sequene of Rhodovulum sulfidophilum DSM 2351.</title>
        <authorList>
            <person name="Nagao N."/>
        </authorList>
    </citation>
    <scope>NUCLEOTIDE SEQUENCE [LARGE SCALE GENOMIC DNA]</scope>
    <source>
        <strain evidence="2 3">DSM 2351</strain>
    </source>
</reference>
<feature type="domain" description="Methyltransferase type 11" evidence="1">
    <location>
        <begin position="497"/>
        <end position="546"/>
    </location>
</feature>
<dbReference type="InterPro" id="IPR029063">
    <property type="entry name" value="SAM-dependent_MTases_sf"/>
</dbReference>
<protein>
    <recommendedName>
        <fullName evidence="1">Methyltransferase type 11 domain-containing protein</fullName>
    </recommendedName>
</protein>
<dbReference type="SUPFAM" id="SSF53335">
    <property type="entry name" value="S-adenosyl-L-methionine-dependent methyltransferases"/>
    <property type="match status" value="1"/>
</dbReference>
<evidence type="ECO:0000313" key="3">
    <source>
        <dbReference type="Proteomes" id="UP000064912"/>
    </source>
</evidence>
<dbReference type="InterPro" id="IPR013216">
    <property type="entry name" value="Methyltransf_11"/>
</dbReference>
<gene>
    <name evidence="2" type="ORF">NHU_00138</name>
</gene>
<proteinExistence type="predicted"/>
<dbReference type="Gene3D" id="3.40.50.150">
    <property type="entry name" value="Vaccinia Virus protein VP39"/>
    <property type="match status" value="1"/>
</dbReference>
<evidence type="ECO:0000313" key="2">
    <source>
        <dbReference type="EMBL" id="BAQ67309.1"/>
    </source>
</evidence>
<dbReference type="SUPFAM" id="SSF53448">
    <property type="entry name" value="Nucleotide-diphospho-sugar transferases"/>
    <property type="match status" value="1"/>
</dbReference>
<sequence length="636" mass="71886">MNDGTMIAPYLRVVPENRSALRFFTICARNFLPGAKILCDSVRRAHPGAVFTAYLCDRDMGYDAEALGMDIEPLEALGIPALERMIRTYNITELCTAIKPYCFLREFAQRPEAEAGAAEQSPHVVYLDPDIELFSPLVEVAEALDAGASAVLTPHVLKPAERAEFADDHFLRYGIYNLGFIALRATEAVADVVRWWARRMVDQCIIDLPQGIFVDQKWMDLLPAFLDGVHVLRHPGYNVAYWNLHERRIHGPDTALQCNGQPLRFVHYSGIILEDVEQLSRHSGMFYVSNSFGYGPLVRRYRARLTAPENRRLRQLPYAFFWNGAGDSNAHTPGGGGAPAWRRPDSFLFARQAFSLEQYLGYLTAEAREIESQRATEAALTPKGRREAFEFTCYCAVCGGRHPMVTSFMYSCATDAEGNPIPNWREHIACRSCGLPNRVRASVHLFLQEFDPAPDSRIYITEQKTALYALLSGRFSRLTGSEYFGNRVPKGAMFDGVRNENFEALSFQSESFEYLLSFDVLEHVPHPERAFAEAFRVLEPGGSLIFSVPAHLDRYPSTIRAELAPDGQIVHHLPAEIHGNPVDEKGGALCFRHFGWDVMDMLREAGFRRPFLYHYWSREFGYFGPGQALFVAEKPR</sequence>
<dbReference type="Pfam" id="PF08241">
    <property type="entry name" value="Methyltransf_11"/>
    <property type="match status" value="1"/>
</dbReference>
<dbReference type="KEGG" id="rsu:NHU_00138"/>
<dbReference type="GO" id="GO:0008757">
    <property type="term" value="F:S-adenosylmethionine-dependent methyltransferase activity"/>
    <property type="evidence" value="ECO:0007669"/>
    <property type="project" value="InterPro"/>
</dbReference>
<dbReference type="PATRIC" id="fig|35806.4.peg.137"/>
<name>A0A0D6AY03_RHOSU</name>
<evidence type="ECO:0000259" key="1">
    <source>
        <dbReference type="Pfam" id="PF08241"/>
    </source>
</evidence>